<dbReference type="GO" id="GO:0005886">
    <property type="term" value="C:plasma membrane"/>
    <property type="evidence" value="ECO:0007669"/>
    <property type="project" value="UniProtKB-SubCell"/>
</dbReference>
<dbReference type="KEGG" id="acx:Achr_34630"/>
<reference evidence="9 10" key="1">
    <citation type="journal article" date="2015" name="PLoS ONE">
        <title>Azotobacter Genomes: The Genome of Azotobacter chroococcum NCIMB 8003 (ATCC 4412).</title>
        <authorList>
            <person name="Robson R.L."/>
            <person name="Jones R."/>
            <person name="Robson R.M."/>
            <person name="Schwartz A."/>
            <person name="Richardson T.H."/>
        </authorList>
    </citation>
    <scope>NUCLEOTIDE SEQUENCE [LARGE SCALE GENOMIC DNA]</scope>
    <source>
        <strain evidence="9 10">NCIMB 8003</strain>
    </source>
</reference>
<feature type="domain" description="ABC3 transporter permease C-terminal" evidence="7">
    <location>
        <begin position="294"/>
        <end position="412"/>
    </location>
</feature>
<dbReference type="HOGENOM" id="CLU_035316_1_0_6"/>
<dbReference type="InterPro" id="IPR003838">
    <property type="entry name" value="ABC3_permease_C"/>
</dbReference>
<gene>
    <name evidence="9" type="ORF">Achr_34630</name>
</gene>
<dbReference type="AlphaFoldDB" id="A0A0C4WVS8"/>
<keyword evidence="10" id="KW-1185">Reference proteome</keyword>
<evidence type="ECO:0000256" key="5">
    <source>
        <dbReference type="ARBA" id="ARBA00023136"/>
    </source>
</evidence>
<evidence type="ECO:0000313" key="10">
    <source>
        <dbReference type="Proteomes" id="UP000068210"/>
    </source>
</evidence>
<evidence type="ECO:0000256" key="2">
    <source>
        <dbReference type="ARBA" id="ARBA00022475"/>
    </source>
</evidence>
<feature type="transmembrane region" description="Helical" evidence="6">
    <location>
        <begin position="384"/>
        <end position="403"/>
    </location>
</feature>
<dbReference type="Pfam" id="PF02687">
    <property type="entry name" value="FtsX"/>
    <property type="match status" value="1"/>
</dbReference>
<evidence type="ECO:0000259" key="8">
    <source>
        <dbReference type="Pfam" id="PF12704"/>
    </source>
</evidence>
<dbReference type="Proteomes" id="UP000068210">
    <property type="component" value="Chromosome"/>
</dbReference>
<feature type="transmembrane region" description="Helical" evidence="6">
    <location>
        <begin position="336"/>
        <end position="364"/>
    </location>
</feature>
<evidence type="ECO:0000256" key="1">
    <source>
        <dbReference type="ARBA" id="ARBA00004651"/>
    </source>
</evidence>
<protein>
    <submittedName>
        <fullName evidence="9">ABC-type antimicrobial peptide transport system, permease component</fullName>
    </submittedName>
</protein>
<evidence type="ECO:0000256" key="6">
    <source>
        <dbReference type="SAM" id="Phobius"/>
    </source>
</evidence>
<keyword evidence="5 6" id="KW-0472">Membrane</keyword>
<dbReference type="Pfam" id="PF12704">
    <property type="entry name" value="MacB_PCD"/>
    <property type="match status" value="1"/>
</dbReference>
<keyword evidence="2" id="KW-1003">Cell membrane</keyword>
<accession>A0A0C4WVS8</accession>
<evidence type="ECO:0000313" key="9">
    <source>
        <dbReference type="EMBL" id="AJE22867.1"/>
    </source>
</evidence>
<dbReference type="PANTHER" id="PTHR43738">
    <property type="entry name" value="ABC TRANSPORTER, MEMBRANE PROTEIN"/>
    <property type="match status" value="1"/>
</dbReference>
<dbReference type="EMBL" id="CP010415">
    <property type="protein sequence ID" value="AJE22867.1"/>
    <property type="molecule type" value="Genomic_DNA"/>
</dbReference>
<organism evidence="9 10">
    <name type="scientific">Azotobacter chroococcum NCIMB 8003</name>
    <dbReference type="NCBI Taxonomy" id="1328314"/>
    <lineage>
        <taxon>Bacteria</taxon>
        <taxon>Pseudomonadati</taxon>
        <taxon>Pseudomonadota</taxon>
        <taxon>Gammaproteobacteria</taxon>
        <taxon>Pseudomonadales</taxon>
        <taxon>Pseudomonadaceae</taxon>
        <taxon>Azotobacter</taxon>
    </lineage>
</organism>
<proteinExistence type="predicted"/>
<dbReference type="InterPro" id="IPR051125">
    <property type="entry name" value="ABC-4/HrtB_transporter"/>
</dbReference>
<feature type="transmembrane region" description="Helical" evidence="6">
    <location>
        <begin position="291"/>
        <end position="315"/>
    </location>
</feature>
<dbReference type="PANTHER" id="PTHR43738:SF2">
    <property type="entry name" value="ABC TRANSPORTER PERMEASE"/>
    <property type="match status" value="1"/>
</dbReference>
<keyword evidence="4 6" id="KW-1133">Transmembrane helix</keyword>
<name>A0A0C4WVS8_9GAMM</name>
<dbReference type="STRING" id="1328314.Achr_34630"/>
<dbReference type="InterPro" id="IPR025857">
    <property type="entry name" value="MacB_PCD"/>
</dbReference>
<sequence length="421" mass="45574">MHLLRLALASLANRRFTALLTVSAIALSVCLLLAVERVRTEARASFASTLSGTDLIVGARSGPVNLLLYSVFRIGNATNNIRWESFRHFADHPRVKWAIPLSLGDSHRGYRVLGTTPAYFEHYRYGRQQPLALSEGRAFAADPFEAVLGAEVAEALHYKPGDELVLAHGVARISLTRHEDKPFRVVGILARTGTPVDRTLHINLAGMEALHVDWRGGVPAQGKARIDAGQARRMDLQPKAITAFLLGLDSKIATFAVQREINDYLGEPLLAILPGVALQELWSLMGTAEQALFVVSLCVVLTGLIGMLTAILASLNERRREMAILRSLGARPWHIAGLLVLEAFALALAGVLLGLALLYLGILLAQGPLQAAYGLYLPFAAPSAYEWLLLGATLLAALPLGGVPAWRAYRQSLADGLSIRL</sequence>
<evidence type="ECO:0000259" key="7">
    <source>
        <dbReference type="Pfam" id="PF02687"/>
    </source>
</evidence>
<comment type="subcellular location">
    <subcellularLocation>
        <location evidence="1">Cell membrane</location>
        <topology evidence="1">Multi-pass membrane protein</topology>
    </subcellularLocation>
</comment>
<feature type="domain" description="MacB-like periplasmic core" evidence="8">
    <location>
        <begin position="19"/>
        <end position="209"/>
    </location>
</feature>
<evidence type="ECO:0000256" key="4">
    <source>
        <dbReference type="ARBA" id="ARBA00022989"/>
    </source>
</evidence>
<dbReference type="RefSeq" id="WP_039806063.1">
    <property type="nucleotide sequence ID" value="NZ_CP010415.1"/>
</dbReference>
<keyword evidence="3 6" id="KW-0812">Transmembrane</keyword>
<evidence type="ECO:0000256" key="3">
    <source>
        <dbReference type="ARBA" id="ARBA00022692"/>
    </source>
</evidence>